<dbReference type="Gene3D" id="1.10.3210.10">
    <property type="entry name" value="Hypothetical protein af1432"/>
    <property type="match status" value="1"/>
</dbReference>
<comment type="caution">
    <text evidence="2">The sequence shown here is derived from an EMBL/GenBank/DDBJ whole genome shotgun (WGS) entry which is preliminary data.</text>
</comment>
<gene>
    <name evidence="2" type="ORF">LS72_010355</name>
</gene>
<evidence type="ECO:0000259" key="1">
    <source>
        <dbReference type="Pfam" id="PF01966"/>
    </source>
</evidence>
<dbReference type="EMBL" id="JRPC02000061">
    <property type="protein sequence ID" value="TLE12990.1"/>
    <property type="molecule type" value="Genomic_DNA"/>
</dbReference>
<dbReference type="AlphaFoldDB" id="A0A4U8UGG8"/>
<feature type="domain" description="HD" evidence="1">
    <location>
        <begin position="122"/>
        <end position="238"/>
    </location>
</feature>
<organism evidence="2 3">
    <name type="scientific">Helicobacter apodemus</name>
    <dbReference type="NCBI Taxonomy" id="135569"/>
    <lineage>
        <taxon>Bacteria</taxon>
        <taxon>Pseudomonadati</taxon>
        <taxon>Campylobacterota</taxon>
        <taxon>Epsilonproteobacteria</taxon>
        <taxon>Campylobacterales</taxon>
        <taxon>Helicobacteraceae</taxon>
        <taxon>Helicobacter</taxon>
    </lineage>
</organism>
<sequence>MKLWLDEEEIKEFYANRDKPKKESNVEKIDLDIQKAWINATQLAFNNDIKVFLYETIMPNIDFLTTKELQLIIKILTVLQDNKDCPSVVSIYNGDSNKVSYGNHLLAGYTQFKALEEFVPLLQHSLSVAKNTLVVLNESKIPSIKKNKMIGQCLICGLAHDLGKIQRFETLNQISHLTDKAKFSTMQKEKPHQEISETMLKEIALLEIRLDLAYVEKIAEAVLKHHNPPNEKDSLLETIINADIKTRNEEKEYCYNKIIEKVSQEKKNIDAKLPLKETRKKISNKEVKEIKETPQKISEINERTKEVDNLSDEYGTKENLWISNYAKRDISQNYGLGESNSYLASLSVCPNKLISETILNHYEKEQGKNINELTAFHNEKAILLFFKSSTMARAENTLRKLLLNDELKKSYIGYIPLKNENNLQEAVEKAKEAMEYSKTNNFGITNYANIANPETITKKVITDASLENEVLSGEAFADVAKELELNKEMEFEIDIESFSSQIIKNIAKPDNKGNFFALPYKRRNRILVEVNFFKSLISTLTHCDENEAQQKMNYFTRKFGEPTSNPRLIYEVSTRKGNYNAIYNIILQDGSVVKYPCIPFCAKALKISSAELSMFSNQETLNGLKIELFVAKE</sequence>
<protein>
    <submittedName>
        <fullName evidence="2">HD domain-containing protein</fullName>
    </submittedName>
</protein>
<accession>A0A4U8UGG8</accession>
<dbReference type="Pfam" id="PF01966">
    <property type="entry name" value="HD"/>
    <property type="match status" value="1"/>
</dbReference>
<keyword evidence="3" id="KW-1185">Reference proteome</keyword>
<dbReference type="SUPFAM" id="SSF109604">
    <property type="entry name" value="HD-domain/PDEase-like"/>
    <property type="match status" value="1"/>
</dbReference>
<evidence type="ECO:0000313" key="2">
    <source>
        <dbReference type="EMBL" id="TLE12990.1"/>
    </source>
</evidence>
<dbReference type="InterPro" id="IPR006674">
    <property type="entry name" value="HD_domain"/>
</dbReference>
<proteinExistence type="predicted"/>
<name>A0A4U8UGG8_9HELI</name>
<dbReference type="Proteomes" id="UP000029920">
    <property type="component" value="Unassembled WGS sequence"/>
</dbReference>
<evidence type="ECO:0000313" key="3">
    <source>
        <dbReference type="Proteomes" id="UP000029920"/>
    </source>
</evidence>
<reference evidence="2 3" key="1">
    <citation type="journal article" date="2014" name="Genome Announc.">
        <title>Draft genome sequences of eight enterohepatic helicobacter species isolated from both laboratory and wild rodents.</title>
        <authorList>
            <person name="Sheh A."/>
            <person name="Shen Z."/>
            <person name="Fox J.G."/>
        </authorList>
    </citation>
    <scope>NUCLEOTIDE SEQUENCE [LARGE SCALE GENOMIC DNA]</scope>
    <source>
        <strain evidence="2 3">MIT-03-7007</strain>
    </source>
</reference>